<sequence length="32" mass="3619">MMVFVAGSKDIVLHGYKLEQVHIDTERCQDVG</sequence>
<evidence type="ECO:0000313" key="1">
    <source>
        <dbReference type="EMBL" id="MBB5536927.1"/>
    </source>
</evidence>
<gene>
    <name evidence="1" type="ORF">GGD55_003642</name>
</gene>
<reference evidence="1 2" key="1">
    <citation type="submission" date="2020-08" db="EMBL/GenBank/DDBJ databases">
        <title>Genomic Encyclopedia of Type Strains, Phase IV (KMG-V): Genome sequencing to study the core and pangenomes of soil and plant-associated prokaryotes.</title>
        <authorList>
            <person name="Whitman W."/>
        </authorList>
    </citation>
    <scope>NUCLEOTIDE SEQUENCE [LARGE SCALE GENOMIC DNA]</scope>
    <source>
        <strain evidence="1 2">SEMIA 4084</strain>
    </source>
</reference>
<comment type="caution">
    <text evidence="1">The sequence shown here is derived from an EMBL/GenBank/DDBJ whole genome shotgun (WGS) entry which is preliminary data.</text>
</comment>
<protein>
    <submittedName>
        <fullName evidence="1">Uncharacterized protein</fullName>
    </submittedName>
</protein>
<proteinExistence type="predicted"/>
<organism evidence="1 2">
    <name type="scientific">Rhizobium giardinii</name>
    <dbReference type="NCBI Taxonomy" id="56731"/>
    <lineage>
        <taxon>Bacteria</taxon>
        <taxon>Pseudomonadati</taxon>
        <taxon>Pseudomonadota</taxon>
        <taxon>Alphaproteobacteria</taxon>
        <taxon>Hyphomicrobiales</taxon>
        <taxon>Rhizobiaceae</taxon>
        <taxon>Rhizobium/Agrobacterium group</taxon>
        <taxon>Rhizobium</taxon>
    </lineage>
</organism>
<accession>A0A7W8X9S4</accession>
<dbReference type="EMBL" id="JACHBK010000008">
    <property type="protein sequence ID" value="MBB5536927.1"/>
    <property type="molecule type" value="Genomic_DNA"/>
</dbReference>
<dbReference type="Proteomes" id="UP000585507">
    <property type="component" value="Unassembled WGS sequence"/>
</dbReference>
<name>A0A7W8X9S4_9HYPH</name>
<keyword evidence="2" id="KW-1185">Reference proteome</keyword>
<evidence type="ECO:0000313" key="2">
    <source>
        <dbReference type="Proteomes" id="UP000585507"/>
    </source>
</evidence>
<dbReference type="AlphaFoldDB" id="A0A7W8X9S4"/>